<comment type="subcellular location">
    <subcellularLocation>
        <location evidence="1">Membrane</location>
    </subcellularLocation>
</comment>
<name>A0AAX6SXI0_HETGA</name>
<evidence type="ECO:0000256" key="2">
    <source>
        <dbReference type="ARBA" id="ARBA00006843"/>
    </source>
</evidence>
<dbReference type="GeneID" id="101706335"/>
<evidence type="ECO:0000256" key="3">
    <source>
        <dbReference type="ARBA" id="ARBA00022692"/>
    </source>
</evidence>
<feature type="region of interest" description="Disordered" evidence="6">
    <location>
        <begin position="1"/>
        <end position="54"/>
    </location>
</feature>
<evidence type="ECO:0000313" key="8">
    <source>
        <dbReference type="Proteomes" id="UP000694906"/>
    </source>
</evidence>
<sequence>MSSQPQPPTSPTVRSSALPAPPTSPMSQYAPGSDLKGALDSSSPEANTEDDKTEGDIPLPKNYLWLTIFSCFCPAYPINIVGLVFSIMSQNSYNEGDYEGARRLGRNAKWVAIASIIIGLIIITISCVVHFTRKMKTPGTFSLLSLPIIIQHSTEGCLL</sequence>
<accession>A0AAX6SXI0</accession>
<feature type="transmembrane region" description="Helical" evidence="7">
    <location>
        <begin position="108"/>
        <end position="131"/>
    </location>
</feature>
<keyword evidence="3 7" id="KW-0812">Transmembrane</keyword>
<protein>
    <submittedName>
        <fullName evidence="9">Transmembrane protein 233 isoform X1</fullName>
    </submittedName>
</protein>
<keyword evidence="8" id="KW-1185">Reference proteome</keyword>
<evidence type="ECO:0000313" key="9">
    <source>
        <dbReference type="RefSeq" id="XP_021113031.1"/>
    </source>
</evidence>
<evidence type="ECO:0000256" key="1">
    <source>
        <dbReference type="ARBA" id="ARBA00004370"/>
    </source>
</evidence>
<dbReference type="CTD" id="387890"/>
<dbReference type="InterPro" id="IPR007593">
    <property type="entry name" value="CD225/Dispanin_fam"/>
</dbReference>
<dbReference type="Pfam" id="PF04505">
    <property type="entry name" value="CD225"/>
    <property type="match status" value="1"/>
</dbReference>
<comment type="similarity">
    <text evidence="2">Belongs to the CD225/Dispanin family.</text>
</comment>
<dbReference type="PANTHER" id="PTHR14948:SF19">
    <property type="entry name" value="TRANSMEMBRANE PROTEIN 233"/>
    <property type="match status" value="1"/>
</dbReference>
<feature type="compositionally biased region" description="Pro residues" evidence="6">
    <location>
        <begin position="1"/>
        <end position="10"/>
    </location>
</feature>
<evidence type="ECO:0000256" key="7">
    <source>
        <dbReference type="SAM" id="Phobius"/>
    </source>
</evidence>
<dbReference type="Proteomes" id="UP000694906">
    <property type="component" value="Unplaced"/>
</dbReference>
<dbReference type="GO" id="GO:0016020">
    <property type="term" value="C:membrane"/>
    <property type="evidence" value="ECO:0007669"/>
    <property type="project" value="UniProtKB-SubCell"/>
</dbReference>
<evidence type="ECO:0000256" key="5">
    <source>
        <dbReference type="ARBA" id="ARBA00023136"/>
    </source>
</evidence>
<keyword evidence="5 7" id="KW-0472">Membrane</keyword>
<dbReference type="AlphaFoldDB" id="A0AAX6SXI0"/>
<reference evidence="9" key="1">
    <citation type="submission" date="2025-08" db="UniProtKB">
        <authorList>
            <consortium name="RefSeq"/>
        </authorList>
    </citation>
    <scope>IDENTIFICATION</scope>
</reference>
<feature type="transmembrane region" description="Helical" evidence="7">
    <location>
        <begin position="63"/>
        <end position="88"/>
    </location>
</feature>
<dbReference type="PANTHER" id="PTHR14948">
    <property type="entry name" value="NG5"/>
    <property type="match status" value="1"/>
</dbReference>
<evidence type="ECO:0000256" key="4">
    <source>
        <dbReference type="ARBA" id="ARBA00022989"/>
    </source>
</evidence>
<dbReference type="RefSeq" id="XP_021113031.1">
    <property type="nucleotide sequence ID" value="XM_021257372.1"/>
</dbReference>
<keyword evidence="4 7" id="KW-1133">Transmembrane helix</keyword>
<evidence type="ECO:0000256" key="6">
    <source>
        <dbReference type="SAM" id="MobiDB-lite"/>
    </source>
</evidence>
<gene>
    <name evidence="9" type="primary">Tmem233</name>
</gene>
<dbReference type="InterPro" id="IPR051423">
    <property type="entry name" value="CD225/Dispanin"/>
</dbReference>
<organism evidence="8 9">
    <name type="scientific">Heterocephalus glaber</name>
    <name type="common">Naked mole rat</name>
    <dbReference type="NCBI Taxonomy" id="10181"/>
    <lineage>
        <taxon>Eukaryota</taxon>
        <taxon>Metazoa</taxon>
        <taxon>Chordata</taxon>
        <taxon>Craniata</taxon>
        <taxon>Vertebrata</taxon>
        <taxon>Euteleostomi</taxon>
        <taxon>Mammalia</taxon>
        <taxon>Eutheria</taxon>
        <taxon>Euarchontoglires</taxon>
        <taxon>Glires</taxon>
        <taxon>Rodentia</taxon>
        <taxon>Hystricomorpha</taxon>
        <taxon>Bathyergidae</taxon>
        <taxon>Heterocephalus</taxon>
    </lineage>
</organism>
<proteinExistence type="inferred from homology"/>